<dbReference type="PROSITE" id="PS51930">
    <property type="entry name" value="BMC_2"/>
    <property type="match status" value="1"/>
</dbReference>
<organism evidence="4 5">
    <name type="scientific">Intestinibacter bartlettii</name>
    <dbReference type="NCBI Taxonomy" id="261299"/>
    <lineage>
        <taxon>Bacteria</taxon>
        <taxon>Bacillati</taxon>
        <taxon>Bacillota</taxon>
        <taxon>Clostridia</taxon>
        <taxon>Peptostreptococcales</taxon>
        <taxon>Peptostreptococcaceae</taxon>
        <taxon>Intestinibacter</taxon>
    </lineage>
</organism>
<protein>
    <submittedName>
        <fullName evidence="4">BMC domain-containing protein</fullName>
    </submittedName>
</protein>
<gene>
    <name evidence="4" type="ORF">KQI20_01320</name>
</gene>
<comment type="similarity">
    <text evidence="1">Belongs to the bacterial microcompartments protein family.</text>
</comment>
<dbReference type="Pfam" id="PF00936">
    <property type="entry name" value="BMC"/>
    <property type="match status" value="1"/>
</dbReference>
<feature type="compositionally biased region" description="Basic and acidic residues" evidence="2">
    <location>
        <begin position="98"/>
        <end position="128"/>
    </location>
</feature>
<dbReference type="EMBL" id="JAHLOQ010000002">
    <property type="protein sequence ID" value="MBU5335067.1"/>
    <property type="molecule type" value="Genomic_DNA"/>
</dbReference>
<evidence type="ECO:0000313" key="4">
    <source>
        <dbReference type="EMBL" id="MBU5335067.1"/>
    </source>
</evidence>
<dbReference type="PANTHER" id="PTHR33941">
    <property type="entry name" value="PROPANEDIOL UTILIZATION PROTEIN PDUA"/>
    <property type="match status" value="1"/>
</dbReference>
<evidence type="ECO:0000256" key="2">
    <source>
        <dbReference type="SAM" id="MobiDB-lite"/>
    </source>
</evidence>
<reference evidence="4 5" key="1">
    <citation type="submission" date="2021-06" db="EMBL/GenBank/DDBJ databases">
        <authorList>
            <person name="Sun Q."/>
            <person name="Li D."/>
        </authorList>
    </citation>
    <scope>NUCLEOTIDE SEQUENCE [LARGE SCALE GENOMIC DNA]</scope>
    <source>
        <strain evidence="4 5">N19</strain>
    </source>
</reference>
<feature type="compositionally biased region" description="Acidic residues" evidence="2">
    <location>
        <begin position="129"/>
        <end position="179"/>
    </location>
</feature>
<keyword evidence="5" id="KW-1185">Reference proteome</keyword>
<dbReference type="PANTHER" id="PTHR33941:SF11">
    <property type="entry name" value="BACTERIAL MICROCOMPARTMENT SHELL PROTEIN PDUJ"/>
    <property type="match status" value="1"/>
</dbReference>
<feature type="domain" description="BMC" evidence="3">
    <location>
        <begin position="5"/>
        <end position="90"/>
    </location>
</feature>
<evidence type="ECO:0000313" key="5">
    <source>
        <dbReference type="Proteomes" id="UP001196301"/>
    </source>
</evidence>
<dbReference type="Proteomes" id="UP001196301">
    <property type="component" value="Unassembled WGS sequence"/>
</dbReference>
<name>A0ABS6DTQ6_9FIRM</name>
<feature type="region of interest" description="Disordered" evidence="2">
    <location>
        <begin position="96"/>
        <end position="197"/>
    </location>
</feature>
<dbReference type="RefSeq" id="WP_216568231.1">
    <property type="nucleotide sequence ID" value="NZ_JAHLOQ010000002.1"/>
</dbReference>
<evidence type="ECO:0000259" key="3">
    <source>
        <dbReference type="PROSITE" id="PS51930"/>
    </source>
</evidence>
<dbReference type="InterPro" id="IPR044872">
    <property type="entry name" value="CcmK/CsoS1_BMC"/>
</dbReference>
<dbReference type="CDD" id="cd07045">
    <property type="entry name" value="BMC_CcmK_like"/>
    <property type="match status" value="1"/>
</dbReference>
<accession>A0ABS6DTQ6</accession>
<evidence type="ECO:0000256" key="1">
    <source>
        <dbReference type="PROSITE-ProRule" id="PRU01278"/>
    </source>
</evidence>
<comment type="caution">
    <text evidence="4">The sequence shown here is derived from an EMBL/GenBank/DDBJ whole genome shotgun (WGS) entry which is preliminary data.</text>
</comment>
<dbReference type="InterPro" id="IPR050575">
    <property type="entry name" value="BMC_shell"/>
</dbReference>
<dbReference type="InterPro" id="IPR000249">
    <property type="entry name" value="BMC_dom"/>
</dbReference>
<dbReference type="SMART" id="SM00877">
    <property type="entry name" value="BMC"/>
    <property type="match status" value="1"/>
</dbReference>
<sequence>MSQLAIGMIETMGLAAGIEAADICLKSANINLVGYEFARGSGMTVVKIEGNVGAVKAAISAATAALGKLGKVHAQMVIPRPSDSIDMLIRNESTVGYETEKEEIPKVEQNEAPSDKEDDLNQEKADESEQKDETDEDINNQDLDEEQIIEDENNEVTEQDEATEESDENSDDTDQDSSEETSKSYTCNICKDPKCPRQKGDLRIYCIHYKENKEKNKDNKDK</sequence>
<proteinExistence type="inferred from homology"/>